<keyword evidence="10 16" id="KW-0326">Glycosidase</keyword>
<evidence type="ECO:0000313" key="20">
    <source>
        <dbReference type="Proteomes" id="UP000748025"/>
    </source>
</evidence>
<evidence type="ECO:0000256" key="3">
    <source>
        <dbReference type="ARBA" id="ARBA00022475"/>
    </source>
</evidence>
<evidence type="ECO:0000256" key="15">
    <source>
        <dbReference type="ARBA" id="ARBA00041260"/>
    </source>
</evidence>
<dbReference type="Pfam" id="PF00150">
    <property type="entry name" value="Cellulase"/>
    <property type="match status" value="1"/>
</dbReference>
<evidence type="ECO:0000256" key="12">
    <source>
        <dbReference type="ARBA" id="ARBA00036824"/>
    </source>
</evidence>
<evidence type="ECO:0000256" key="16">
    <source>
        <dbReference type="RuleBase" id="RU361153"/>
    </source>
</evidence>
<keyword evidence="20" id="KW-1185">Reference proteome</keyword>
<comment type="function">
    <text evidence="13">Glucosidase involved in the degradation of cellulosic biomass. Active on lichenan.</text>
</comment>
<evidence type="ECO:0000256" key="10">
    <source>
        <dbReference type="ARBA" id="ARBA00023295"/>
    </source>
</evidence>
<dbReference type="GO" id="GO:0005576">
    <property type="term" value="C:extracellular region"/>
    <property type="evidence" value="ECO:0007669"/>
    <property type="project" value="TreeGrafter"/>
</dbReference>
<keyword evidence="17" id="KW-0732">Signal</keyword>
<dbReference type="GO" id="GO:0009986">
    <property type="term" value="C:cell surface"/>
    <property type="evidence" value="ECO:0007669"/>
    <property type="project" value="TreeGrafter"/>
</dbReference>
<dbReference type="GO" id="GO:0071555">
    <property type="term" value="P:cell wall organization"/>
    <property type="evidence" value="ECO:0007669"/>
    <property type="project" value="UniProtKB-KW"/>
</dbReference>
<proteinExistence type="inferred from homology"/>
<keyword evidence="6" id="KW-0735">Signal-anchor</keyword>
<accession>A0A9P7N8I5</accession>
<keyword evidence="5 16" id="KW-0378">Hydrolase</keyword>
<dbReference type="EC" id="3.2.1.58" evidence="14"/>
<dbReference type="SUPFAM" id="SSF51445">
    <property type="entry name" value="(Trans)glycosidases"/>
    <property type="match status" value="1"/>
</dbReference>
<feature type="chain" id="PRO_5040209337" description="glucan 1,3-beta-glucosidase" evidence="17">
    <location>
        <begin position="24"/>
        <end position="433"/>
    </location>
</feature>
<comment type="caution">
    <text evidence="19">The sequence shown here is derived from an EMBL/GenBank/DDBJ whole genome shotgun (WGS) entry which is preliminary data.</text>
</comment>
<dbReference type="GO" id="GO:0004338">
    <property type="term" value="F:glucan exo-1,3-beta-glucosidase activity"/>
    <property type="evidence" value="ECO:0007669"/>
    <property type="project" value="UniProtKB-EC"/>
</dbReference>
<reference evidence="19" key="1">
    <citation type="journal article" date="2020" name="bioRxiv">
        <title>Whole genome comparisons of ergot fungi reveals the divergence and evolution of species within the genus Claviceps are the result of varying mechanisms driving genome evolution and host range expansion.</title>
        <authorList>
            <person name="Wyka S.A."/>
            <person name="Mondo S.J."/>
            <person name="Liu M."/>
            <person name="Dettman J."/>
            <person name="Nalam V."/>
            <person name="Broders K.D."/>
        </authorList>
    </citation>
    <scope>NUCLEOTIDE SEQUENCE</scope>
    <source>
        <strain evidence="19">CCC 602</strain>
    </source>
</reference>
<evidence type="ECO:0000313" key="19">
    <source>
        <dbReference type="EMBL" id="KAG5998985.1"/>
    </source>
</evidence>
<comment type="similarity">
    <text evidence="2 16">Belongs to the glycosyl hydrolase 5 (cellulase A) family.</text>
</comment>
<dbReference type="Proteomes" id="UP000748025">
    <property type="component" value="Unassembled WGS sequence"/>
</dbReference>
<feature type="signal peptide" evidence="17">
    <location>
        <begin position="1"/>
        <end position="23"/>
    </location>
</feature>
<keyword evidence="3" id="KW-1003">Cell membrane</keyword>
<evidence type="ECO:0000256" key="13">
    <source>
        <dbReference type="ARBA" id="ARBA00037126"/>
    </source>
</evidence>
<dbReference type="EMBL" id="SRPW01001808">
    <property type="protein sequence ID" value="KAG5998985.1"/>
    <property type="molecule type" value="Genomic_DNA"/>
</dbReference>
<dbReference type="GO" id="GO:0009251">
    <property type="term" value="P:glucan catabolic process"/>
    <property type="evidence" value="ECO:0007669"/>
    <property type="project" value="TreeGrafter"/>
</dbReference>
<evidence type="ECO:0000256" key="6">
    <source>
        <dbReference type="ARBA" id="ARBA00022968"/>
    </source>
</evidence>
<dbReference type="InterPro" id="IPR001547">
    <property type="entry name" value="Glyco_hydro_5"/>
</dbReference>
<evidence type="ECO:0000256" key="17">
    <source>
        <dbReference type="SAM" id="SignalP"/>
    </source>
</evidence>
<dbReference type="InterPro" id="IPR017853">
    <property type="entry name" value="GH"/>
</dbReference>
<gene>
    <name evidence="19" type="ORF">E4U43_002330</name>
</gene>
<keyword evidence="7" id="KW-1133">Transmembrane helix</keyword>
<dbReference type="PANTHER" id="PTHR31297:SF34">
    <property type="entry name" value="GLUCAN 1,3-BETA-GLUCOSIDASE 2"/>
    <property type="match status" value="1"/>
</dbReference>
<keyword evidence="8" id="KW-0472">Membrane</keyword>
<evidence type="ECO:0000256" key="14">
    <source>
        <dbReference type="ARBA" id="ARBA00038929"/>
    </source>
</evidence>
<dbReference type="Gene3D" id="3.20.20.80">
    <property type="entry name" value="Glycosidases"/>
    <property type="match status" value="1"/>
</dbReference>
<evidence type="ECO:0000256" key="11">
    <source>
        <dbReference type="ARBA" id="ARBA00023316"/>
    </source>
</evidence>
<evidence type="ECO:0000259" key="18">
    <source>
        <dbReference type="Pfam" id="PF00150"/>
    </source>
</evidence>
<keyword evidence="11" id="KW-0961">Cell wall biogenesis/degradation</keyword>
<dbReference type="PANTHER" id="PTHR31297">
    <property type="entry name" value="GLUCAN ENDO-1,6-BETA-GLUCOSIDASE B"/>
    <property type="match status" value="1"/>
</dbReference>
<evidence type="ECO:0000256" key="1">
    <source>
        <dbReference type="ARBA" id="ARBA00004401"/>
    </source>
</evidence>
<dbReference type="GO" id="GO:0005886">
    <property type="term" value="C:plasma membrane"/>
    <property type="evidence" value="ECO:0007669"/>
    <property type="project" value="UniProtKB-SubCell"/>
</dbReference>
<sequence length="433" mass="49360">MRSTLSFPLLLATAWAWTPETRARYDDNENQRRTWVPGSTKIRGVNLGSQFIIEPWMAADEFKSMGCAGLNDEWQCVQKLGQNAADSAFKKHWDTWTTEEDIKQIASLGLNTVRMPVGFWIKEDLVHQGEHYPRGGLAYLNRLVGWCRDHGIYVIMDLHAGPGSQTTNQQFTGHCTLAPDPTRIRNTADPLSLYPVQSVKQAGFFTPANYERAAQFLEWMTEIIHTNPAYKTVGMLEVMNEPIMSRTNPQQAADMIKNFYPLAWKRIRAREQKLGVKQQDRLHIQMMGKVWGSGDPTAFLPSTDFAAFDDHRYYMFDKSIPKTKAAYLSAACKDRRQGGIIVGEWSIAVPGDVSQNAEFGIQNIQNRKDQREWYTKFWAAQVQAFERSAGWVFWSWKCNWIDGHDEWRWCYKSAVAAGVIPRNAASAQSIAAC</sequence>
<dbReference type="OrthoDB" id="1887033at2759"/>
<protein>
    <recommendedName>
        <fullName evidence="14">glucan 1,3-beta-glucosidase</fullName>
        <ecNumber evidence="14">3.2.1.58</ecNumber>
    </recommendedName>
    <alternativeName>
        <fullName evidence="15">Exo-1,3-beta-glucanase D</fullName>
    </alternativeName>
</protein>
<comment type="catalytic activity">
    <reaction evidence="12">
        <text>Successive hydrolysis of beta-D-glucose units from the non-reducing ends of (1-&gt;3)-beta-D-glucans, releasing alpha-glucose.</text>
        <dbReference type="EC" id="3.2.1.58"/>
    </reaction>
</comment>
<keyword evidence="4" id="KW-0812">Transmembrane</keyword>
<evidence type="ECO:0000256" key="5">
    <source>
        <dbReference type="ARBA" id="ARBA00022801"/>
    </source>
</evidence>
<dbReference type="AlphaFoldDB" id="A0A9P7N8I5"/>
<evidence type="ECO:0000256" key="4">
    <source>
        <dbReference type="ARBA" id="ARBA00022692"/>
    </source>
</evidence>
<feature type="domain" description="Glycoside hydrolase family 5" evidence="18">
    <location>
        <begin position="87"/>
        <end position="397"/>
    </location>
</feature>
<keyword evidence="9" id="KW-0325">Glycoprotein</keyword>
<evidence type="ECO:0000256" key="2">
    <source>
        <dbReference type="ARBA" id="ARBA00005641"/>
    </source>
</evidence>
<dbReference type="InterPro" id="IPR050386">
    <property type="entry name" value="Glycosyl_hydrolase_5"/>
</dbReference>
<evidence type="ECO:0000256" key="9">
    <source>
        <dbReference type="ARBA" id="ARBA00023180"/>
    </source>
</evidence>
<evidence type="ECO:0000256" key="7">
    <source>
        <dbReference type="ARBA" id="ARBA00022989"/>
    </source>
</evidence>
<evidence type="ECO:0000256" key="8">
    <source>
        <dbReference type="ARBA" id="ARBA00023136"/>
    </source>
</evidence>
<name>A0A9P7N8I5_9HYPO</name>
<comment type="subcellular location">
    <subcellularLocation>
        <location evidence="1">Cell membrane</location>
        <topology evidence="1">Single-pass type II membrane protein</topology>
    </subcellularLocation>
</comment>
<organism evidence="19 20">
    <name type="scientific">Claviceps pusilla</name>
    <dbReference type="NCBI Taxonomy" id="123648"/>
    <lineage>
        <taxon>Eukaryota</taxon>
        <taxon>Fungi</taxon>
        <taxon>Dikarya</taxon>
        <taxon>Ascomycota</taxon>
        <taxon>Pezizomycotina</taxon>
        <taxon>Sordariomycetes</taxon>
        <taxon>Hypocreomycetidae</taxon>
        <taxon>Hypocreales</taxon>
        <taxon>Clavicipitaceae</taxon>
        <taxon>Claviceps</taxon>
    </lineage>
</organism>